<comment type="similarity">
    <text evidence="2 7">Belongs to the thioredoxin family. DsbC subfamily.</text>
</comment>
<name>A0A2R4XLD0_9BURK</name>
<keyword evidence="5" id="KW-1015">Disulfide bond</keyword>
<keyword evidence="6 7" id="KW-0676">Redox-active center</keyword>
<dbReference type="SUPFAM" id="SSF54423">
    <property type="entry name" value="DsbC/DsbG N-terminal domain-like"/>
    <property type="match status" value="1"/>
</dbReference>
<evidence type="ECO:0000256" key="3">
    <source>
        <dbReference type="ARBA" id="ARBA00022729"/>
    </source>
</evidence>
<dbReference type="SUPFAM" id="SSF52833">
    <property type="entry name" value="Thioredoxin-like"/>
    <property type="match status" value="1"/>
</dbReference>
<dbReference type="Gene3D" id="3.40.30.10">
    <property type="entry name" value="Glutaredoxin"/>
    <property type="match status" value="1"/>
</dbReference>
<evidence type="ECO:0000256" key="4">
    <source>
        <dbReference type="ARBA" id="ARBA00022764"/>
    </source>
</evidence>
<protein>
    <recommendedName>
        <fullName evidence="7">Thiol:disulfide interchange protein</fullName>
    </recommendedName>
</protein>
<evidence type="ECO:0000313" key="10">
    <source>
        <dbReference type="EMBL" id="AWB34529.1"/>
    </source>
</evidence>
<evidence type="ECO:0000259" key="8">
    <source>
        <dbReference type="Pfam" id="PF10411"/>
    </source>
</evidence>
<evidence type="ECO:0000256" key="1">
    <source>
        <dbReference type="ARBA" id="ARBA00004418"/>
    </source>
</evidence>
<dbReference type="CDD" id="cd03020">
    <property type="entry name" value="DsbA_DsbC_DsbG"/>
    <property type="match status" value="1"/>
</dbReference>
<gene>
    <name evidence="10" type="ORF">DBV39_13310</name>
</gene>
<dbReference type="AlphaFoldDB" id="A0A2R4XLD0"/>
<dbReference type="InterPro" id="IPR033954">
    <property type="entry name" value="DiS-bond_Isoase_DsbC/G"/>
</dbReference>
<proteinExistence type="inferred from homology"/>
<evidence type="ECO:0000256" key="6">
    <source>
        <dbReference type="ARBA" id="ARBA00023284"/>
    </source>
</evidence>
<evidence type="ECO:0000313" key="11">
    <source>
        <dbReference type="Proteomes" id="UP000244571"/>
    </source>
</evidence>
<evidence type="ECO:0000259" key="9">
    <source>
        <dbReference type="Pfam" id="PF13098"/>
    </source>
</evidence>
<comment type="function">
    <text evidence="7">Required for disulfide bond formation in some periplasmic proteins. Acts by transferring its disulfide bond to other proteins and is reduced in the process.</text>
</comment>
<keyword evidence="11" id="KW-1185">Reference proteome</keyword>
<dbReference type="InterPro" id="IPR012336">
    <property type="entry name" value="Thioredoxin-like_fold"/>
</dbReference>
<dbReference type="EMBL" id="CP028901">
    <property type="protein sequence ID" value="AWB34529.1"/>
    <property type="molecule type" value="Genomic_DNA"/>
</dbReference>
<dbReference type="PANTHER" id="PTHR35272:SF3">
    <property type="entry name" value="THIOL:DISULFIDE INTERCHANGE PROTEIN DSBC"/>
    <property type="match status" value="1"/>
</dbReference>
<dbReference type="InterPro" id="IPR051470">
    <property type="entry name" value="Thiol:disulfide_interchange"/>
</dbReference>
<dbReference type="GO" id="GO:0042597">
    <property type="term" value="C:periplasmic space"/>
    <property type="evidence" value="ECO:0007669"/>
    <property type="project" value="UniProtKB-SubCell"/>
</dbReference>
<feature type="domain" description="Thioredoxin-like fold" evidence="9">
    <location>
        <begin position="123"/>
        <end position="241"/>
    </location>
</feature>
<dbReference type="Pfam" id="PF10411">
    <property type="entry name" value="DsbC_N"/>
    <property type="match status" value="1"/>
</dbReference>
<dbReference type="Gene3D" id="3.10.450.70">
    <property type="entry name" value="Disulphide bond isomerase, DsbC/G, N-terminal"/>
    <property type="match status" value="1"/>
</dbReference>
<accession>A0A2R4XLD0</accession>
<evidence type="ECO:0000256" key="5">
    <source>
        <dbReference type="ARBA" id="ARBA00023157"/>
    </source>
</evidence>
<dbReference type="InterPro" id="IPR018950">
    <property type="entry name" value="DiS-bond_isomerase_DsbC/G_N"/>
</dbReference>
<evidence type="ECO:0000256" key="2">
    <source>
        <dbReference type="ARBA" id="ARBA00009813"/>
    </source>
</evidence>
<dbReference type="OrthoDB" id="12976at2"/>
<feature type="domain" description="Disulphide bond isomerase DsbC/G N-terminal" evidence="8">
    <location>
        <begin position="33"/>
        <end position="99"/>
    </location>
</feature>
<comment type="subcellular location">
    <subcellularLocation>
        <location evidence="1 7">Periplasm</location>
    </subcellularLocation>
</comment>
<keyword evidence="4 7" id="KW-0574">Periplasm</keyword>
<dbReference type="InterPro" id="IPR036249">
    <property type="entry name" value="Thioredoxin-like_sf"/>
</dbReference>
<dbReference type="RefSeq" id="WP_108621945.1">
    <property type="nucleotide sequence ID" value="NZ_CP028901.1"/>
</dbReference>
<organism evidence="10 11">
    <name type="scientific">Orrella marina</name>
    <dbReference type="NCBI Taxonomy" id="2163011"/>
    <lineage>
        <taxon>Bacteria</taxon>
        <taxon>Pseudomonadati</taxon>
        <taxon>Pseudomonadota</taxon>
        <taxon>Betaproteobacteria</taxon>
        <taxon>Burkholderiales</taxon>
        <taxon>Alcaligenaceae</taxon>
        <taxon>Orrella</taxon>
    </lineage>
</organism>
<sequence>MVCAVSAAFATTALAQSAGDTPAKEITPGKEPAVAASEAAVLERFKERFGNMPISSVRQLPFGIFEVQLGNSLLYTDEMVQYVMDGHIIDARTRTDMTQARLDELAKVDFDALPFDLAIKQVRGDGSRRIAIFEDPNCGYCKQLRKTMQGIDDLTIYTFLFPILSADSTQKVRDVWCAEDSGKAWDDWMLNGKVPSRSECDAPITEMLNAGRQLMVQGTPAVFFEDGSRVPGAMSKEQLLGKLGTVETN</sequence>
<dbReference type="InterPro" id="IPR009094">
    <property type="entry name" value="DiS-bond_isomerase_DsbC/G_N_sf"/>
</dbReference>
<dbReference type="PANTHER" id="PTHR35272">
    <property type="entry name" value="THIOL:DISULFIDE INTERCHANGE PROTEIN DSBC-RELATED"/>
    <property type="match status" value="1"/>
</dbReference>
<dbReference type="KEGG" id="boz:DBV39_13310"/>
<dbReference type="Pfam" id="PF13098">
    <property type="entry name" value="Thioredoxin_2"/>
    <property type="match status" value="1"/>
</dbReference>
<keyword evidence="3 7" id="KW-0732">Signal</keyword>
<evidence type="ECO:0000256" key="7">
    <source>
        <dbReference type="RuleBase" id="RU364038"/>
    </source>
</evidence>
<dbReference type="Proteomes" id="UP000244571">
    <property type="component" value="Chromosome"/>
</dbReference>
<reference evidence="10 11" key="1">
    <citation type="submission" date="2018-04" db="EMBL/GenBank/DDBJ databases">
        <title>Bordetella sp. HZ20 isolated from seawater.</title>
        <authorList>
            <person name="Sun C."/>
        </authorList>
    </citation>
    <scope>NUCLEOTIDE SEQUENCE [LARGE SCALE GENOMIC DNA]</scope>
    <source>
        <strain evidence="10 11">HZ20</strain>
    </source>
</reference>